<sequence>MASAVGILTEFDPKITDWSVHIGRVEQYFVANDITDDVRKRAILLNGLSQVEQYFVANDITDDVRKRAILLNGLSQAARVGSNPIFVATVMFGSLRVEHN</sequence>
<proteinExistence type="predicted"/>
<dbReference type="Proteomes" id="UP001458880">
    <property type="component" value="Unassembled WGS sequence"/>
</dbReference>
<organism evidence="1 2">
    <name type="scientific">Popillia japonica</name>
    <name type="common">Japanese beetle</name>
    <dbReference type="NCBI Taxonomy" id="7064"/>
    <lineage>
        <taxon>Eukaryota</taxon>
        <taxon>Metazoa</taxon>
        <taxon>Ecdysozoa</taxon>
        <taxon>Arthropoda</taxon>
        <taxon>Hexapoda</taxon>
        <taxon>Insecta</taxon>
        <taxon>Pterygota</taxon>
        <taxon>Neoptera</taxon>
        <taxon>Endopterygota</taxon>
        <taxon>Coleoptera</taxon>
        <taxon>Polyphaga</taxon>
        <taxon>Scarabaeiformia</taxon>
        <taxon>Scarabaeidae</taxon>
        <taxon>Rutelinae</taxon>
        <taxon>Popillia</taxon>
    </lineage>
</organism>
<accession>A0AAW1KKY6</accession>
<keyword evidence="2" id="KW-1185">Reference proteome</keyword>
<evidence type="ECO:0000313" key="2">
    <source>
        <dbReference type="Proteomes" id="UP001458880"/>
    </source>
</evidence>
<protein>
    <submittedName>
        <fullName evidence="1">Uncharacterized protein</fullName>
    </submittedName>
</protein>
<evidence type="ECO:0000313" key="1">
    <source>
        <dbReference type="EMBL" id="KAK9719446.1"/>
    </source>
</evidence>
<gene>
    <name evidence="1" type="ORF">QE152_g22624</name>
</gene>
<comment type="caution">
    <text evidence="1">The sequence shown here is derived from an EMBL/GenBank/DDBJ whole genome shotgun (WGS) entry which is preliminary data.</text>
</comment>
<name>A0AAW1KKY6_POPJA</name>
<reference evidence="1 2" key="1">
    <citation type="journal article" date="2024" name="BMC Genomics">
        <title>De novo assembly and annotation of Popillia japonica's genome with initial clues to its potential as an invasive pest.</title>
        <authorList>
            <person name="Cucini C."/>
            <person name="Boschi S."/>
            <person name="Funari R."/>
            <person name="Cardaioli E."/>
            <person name="Iannotti N."/>
            <person name="Marturano G."/>
            <person name="Paoli F."/>
            <person name="Bruttini M."/>
            <person name="Carapelli A."/>
            <person name="Frati F."/>
            <person name="Nardi F."/>
        </authorList>
    </citation>
    <scope>NUCLEOTIDE SEQUENCE [LARGE SCALE GENOMIC DNA]</scope>
    <source>
        <strain evidence="1">DMR45628</strain>
    </source>
</reference>
<dbReference type="EMBL" id="JASPKY010000219">
    <property type="protein sequence ID" value="KAK9719446.1"/>
    <property type="molecule type" value="Genomic_DNA"/>
</dbReference>
<dbReference type="AlphaFoldDB" id="A0AAW1KKY6"/>